<comment type="caution">
    <text evidence="3">The sequence shown here is derived from an EMBL/GenBank/DDBJ whole genome shotgun (WGS) entry which is preliminary data.</text>
</comment>
<evidence type="ECO:0000259" key="2">
    <source>
        <dbReference type="PROSITE" id="PS51159"/>
    </source>
</evidence>
<feature type="compositionally biased region" description="Low complexity" evidence="1">
    <location>
        <begin position="184"/>
        <end position="196"/>
    </location>
</feature>
<organism evidence="3 4">
    <name type="scientific">Lithohypha guttulata</name>
    <dbReference type="NCBI Taxonomy" id="1690604"/>
    <lineage>
        <taxon>Eukaryota</taxon>
        <taxon>Fungi</taxon>
        <taxon>Dikarya</taxon>
        <taxon>Ascomycota</taxon>
        <taxon>Pezizomycotina</taxon>
        <taxon>Eurotiomycetes</taxon>
        <taxon>Chaetothyriomycetidae</taxon>
        <taxon>Chaetothyriales</taxon>
        <taxon>Trichomeriaceae</taxon>
        <taxon>Lithohypha</taxon>
    </lineage>
</organism>
<dbReference type="PANTHER" id="PTHR12307:SF36">
    <property type="entry name" value="GLYCOGEN-BINDING SUBUNIT 76A"/>
    <property type="match status" value="1"/>
</dbReference>
<evidence type="ECO:0000256" key="1">
    <source>
        <dbReference type="SAM" id="MobiDB-lite"/>
    </source>
</evidence>
<dbReference type="PROSITE" id="PS51159">
    <property type="entry name" value="CBM21"/>
    <property type="match status" value="1"/>
</dbReference>
<feature type="compositionally biased region" description="Low complexity" evidence="1">
    <location>
        <begin position="618"/>
        <end position="631"/>
    </location>
</feature>
<feature type="compositionally biased region" description="Low complexity" evidence="1">
    <location>
        <begin position="688"/>
        <end position="706"/>
    </location>
</feature>
<sequence length="774" mass="83605">MPYTPPSQLSPATSRQSTPTAGRTPSYIDYDAQPEFSFPSPNGRPALPRSAGSSSYLTKHRRSPSAPTGDDLPEVMTDLQRGVAFDPHGSLRQSPPPRTNGIIPQGMTISPPESTHTSDDEEIRGRSRELEKENLAELQAAIRSLRGERKSGSPIRTQEPPQVNGHKAASEGSSPAENSRPPLSSSQRKISHSRSSTDSNIVFEVTPAHSQPVTQEGLPSPRGESSSDESDSTGSRRPPMVRKKSGELVKPALRPHSRAGRRPSSMPGTPTFSKAVHFDSQLEHIRHFLQVDRPLAVSAGSSPVENYESESEFPFGSNESGTRSRGPAYEWDMRLANFPHQSDERTALPVHVERVFLSADKKNLIGTVAVQNLAFHKQVTARFTFDYWKTTSEVAAEYSNDPRKNGLADNLDHFTFSISLADQTNLENKTLFLCVRYNVNGTEYWDSNNSRNYQVDFTKKAKPKTSSPSQPSGLGARPLNALPRSRPSPPASAGRPKSMQLSFDDFGSGFDNFGATFAESPTSLIGEPKIKLRSPRSKQELVPDAPARRNRSAAPMFATRYDFNSSLSAAKNNAYSILGEQSGLPANDTKQSFREVPVVAAKSASQKARKPENGIHNVPAASSAPAVTAPPVTSKPAALFSEKPSLSSQSYQELVDKYCFFGNAKSSPPTRKIFGLSSDGAADDRSVSDVSMGSAQSSGSSSPSQAETLSPPSDVSSYKTVTPNLSRSSSPISSFLSSCMNSRSNSPTPCGYPYHQTSSKTLLAEAPQATVILG</sequence>
<feature type="compositionally biased region" description="Low complexity" evidence="1">
    <location>
        <begin position="464"/>
        <end position="499"/>
    </location>
</feature>
<dbReference type="PANTHER" id="PTHR12307">
    <property type="entry name" value="PROTEIN PHOSPHATASE 1 REGULATORY SUBUNIT"/>
    <property type="match status" value="1"/>
</dbReference>
<feature type="domain" description="CBM21" evidence="2">
    <location>
        <begin position="344"/>
        <end position="456"/>
    </location>
</feature>
<dbReference type="InterPro" id="IPR050782">
    <property type="entry name" value="PP1_regulatory_subunit_3"/>
</dbReference>
<accession>A0ABR0KDA7</accession>
<name>A0ABR0KDA7_9EURO</name>
<gene>
    <name evidence="3" type="ORF">LTR24_004008</name>
</gene>
<dbReference type="InterPro" id="IPR005036">
    <property type="entry name" value="CBM21_dom"/>
</dbReference>
<feature type="compositionally biased region" description="Polar residues" evidence="1">
    <location>
        <begin position="1"/>
        <end position="23"/>
    </location>
</feature>
<feature type="region of interest" description="Disordered" evidence="1">
    <location>
        <begin position="1"/>
        <end position="273"/>
    </location>
</feature>
<feature type="region of interest" description="Disordered" evidence="1">
    <location>
        <begin position="459"/>
        <end position="499"/>
    </location>
</feature>
<dbReference type="Proteomes" id="UP001345013">
    <property type="component" value="Unassembled WGS sequence"/>
</dbReference>
<dbReference type="Pfam" id="PF03370">
    <property type="entry name" value="CBM_21"/>
    <property type="match status" value="1"/>
</dbReference>
<dbReference type="InterPro" id="IPR038175">
    <property type="entry name" value="CBM21_dom_sf"/>
</dbReference>
<feature type="region of interest" description="Disordered" evidence="1">
    <location>
        <begin position="603"/>
        <end position="631"/>
    </location>
</feature>
<reference evidence="3 4" key="1">
    <citation type="submission" date="2023-08" db="EMBL/GenBank/DDBJ databases">
        <title>Black Yeasts Isolated from many extreme environments.</title>
        <authorList>
            <person name="Coleine C."/>
            <person name="Stajich J.E."/>
            <person name="Selbmann L."/>
        </authorList>
    </citation>
    <scope>NUCLEOTIDE SEQUENCE [LARGE SCALE GENOMIC DNA]</scope>
    <source>
        <strain evidence="3 4">CCFEE 5885</strain>
    </source>
</reference>
<proteinExistence type="predicted"/>
<feature type="compositionally biased region" description="Polar residues" evidence="1">
    <location>
        <begin position="171"/>
        <end position="183"/>
    </location>
</feature>
<keyword evidence="4" id="KW-1185">Reference proteome</keyword>
<feature type="compositionally biased region" description="Polar residues" evidence="1">
    <location>
        <begin position="707"/>
        <end position="725"/>
    </location>
</feature>
<dbReference type="Gene3D" id="2.60.40.2440">
    <property type="entry name" value="Carbohydrate binding type-21 domain"/>
    <property type="match status" value="1"/>
</dbReference>
<evidence type="ECO:0000313" key="4">
    <source>
        <dbReference type="Proteomes" id="UP001345013"/>
    </source>
</evidence>
<dbReference type="EMBL" id="JAVRRG010000039">
    <property type="protein sequence ID" value="KAK5093813.1"/>
    <property type="molecule type" value="Genomic_DNA"/>
</dbReference>
<evidence type="ECO:0000313" key="3">
    <source>
        <dbReference type="EMBL" id="KAK5093813.1"/>
    </source>
</evidence>
<protein>
    <recommendedName>
        <fullName evidence="2">CBM21 domain-containing protein</fullName>
    </recommendedName>
</protein>
<feature type="region of interest" description="Disordered" evidence="1">
    <location>
        <begin position="671"/>
        <end position="732"/>
    </location>
</feature>
<feature type="compositionally biased region" description="Basic and acidic residues" evidence="1">
    <location>
        <begin position="123"/>
        <end position="135"/>
    </location>
</feature>